<evidence type="ECO:0000256" key="4">
    <source>
        <dbReference type="ARBA" id="ARBA00023316"/>
    </source>
</evidence>
<dbReference type="Pfam" id="PF03562">
    <property type="entry name" value="MltA"/>
    <property type="match status" value="1"/>
</dbReference>
<dbReference type="GO" id="GO:0008933">
    <property type="term" value="F:peptidoglycan lytic transglycosylase activity"/>
    <property type="evidence" value="ECO:0007669"/>
    <property type="project" value="TreeGrafter"/>
</dbReference>
<feature type="signal peptide" evidence="6">
    <location>
        <begin position="1"/>
        <end position="18"/>
    </location>
</feature>
<keyword evidence="6" id="KW-0732">Signal</keyword>
<dbReference type="Pfam" id="PF06725">
    <property type="entry name" value="3D"/>
    <property type="match status" value="1"/>
</dbReference>
<dbReference type="GO" id="GO:0019867">
    <property type="term" value="C:outer membrane"/>
    <property type="evidence" value="ECO:0007669"/>
    <property type="project" value="InterPro"/>
</dbReference>
<dbReference type="InterPro" id="IPR026044">
    <property type="entry name" value="MltA"/>
</dbReference>
<protein>
    <recommendedName>
        <fullName evidence="2">peptidoglycan lytic exotransglycosylase</fullName>
        <ecNumber evidence="2">4.2.2.n1</ecNumber>
    </recommendedName>
    <alternativeName>
        <fullName evidence="5">Murein hydrolase A</fullName>
    </alternativeName>
</protein>
<dbReference type="PATRIC" id="fig|1123501.6.peg.506"/>
<dbReference type="GO" id="GO:0071555">
    <property type="term" value="P:cell wall organization"/>
    <property type="evidence" value="ECO:0007669"/>
    <property type="project" value="UniProtKB-KW"/>
</dbReference>
<dbReference type="eggNOG" id="COG2821">
    <property type="taxonomic scope" value="Bacteria"/>
</dbReference>
<feature type="domain" description="Lytic transglycosylase MltA" evidence="7">
    <location>
        <begin position="100"/>
        <end position="232"/>
    </location>
</feature>
<dbReference type="EC" id="4.2.2.n1" evidence="2"/>
<reference evidence="8 9" key="1">
    <citation type="submission" date="2013-01" db="EMBL/GenBank/DDBJ databases">
        <authorList>
            <person name="Fiebig A."/>
            <person name="Goeker M."/>
            <person name="Klenk H.-P.P."/>
        </authorList>
    </citation>
    <scope>NUCLEOTIDE SEQUENCE [LARGE SCALE GENOMIC DNA]</scope>
    <source>
        <strain evidence="8 9">DSM 24838</strain>
    </source>
</reference>
<comment type="catalytic activity">
    <reaction evidence="1">
        <text>Exolytic cleavage of the (1-&gt;4)-beta-glycosidic linkage between N-acetylmuramic acid (MurNAc) and N-acetylglucosamine (GlcNAc) residues in peptidoglycan, from either the reducing or the non-reducing ends of the peptidoglycan chains, with concomitant formation of a 1,6-anhydrobond in the MurNAc residue.</text>
        <dbReference type="EC" id="4.2.2.n1"/>
    </reaction>
</comment>
<evidence type="ECO:0000256" key="2">
    <source>
        <dbReference type="ARBA" id="ARBA00012587"/>
    </source>
</evidence>
<keyword evidence="9" id="KW-1185">Reference proteome</keyword>
<comment type="caution">
    <text evidence="8">The sequence shown here is derived from an EMBL/GenBank/DDBJ whole genome shotgun (WGS) entry which is preliminary data.</text>
</comment>
<dbReference type="STRING" id="1123501.Wenmar_00447"/>
<evidence type="ECO:0000256" key="3">
    <source>
        <dbReference type="ARBA" id="ARBA00023239"/>
    </source>
</evidence>
<keyword evidence="8" id="KW-0378">Hydrolase</keyword>
<name>A0A0D0Q9G7_9RHOB</name>
<dbReference type="CDD" id="cd14668">
    <property type="entry name" value="mlta_B"/>
    <property type="match status" value="1"/>
</dbReference>
<organism evidence="8 9">
    <name type="scientific">Wenxinia marina DSM 24838</name>
    <dbReference type="NCBI Taxonomy" id="1123501"/>
    <lineage>
        <taxon>Bacteria</taxon>
        <taxon>Pseudomonadati</taxon>
        <taxon>Pseudomonadota</taxon>
        <taxon>Alphaproteobacteria</taxon>
        <taxon>Rhodobacterales</taxon>
        <taxon>Roseobacteraceae</taxon>
        <taxon>Wenxinia</taxon>
    </lineage>
</organism>
<dbReference type="SUPFAM" id="SSF50685">
    <property type="entry name" value="Barwin-like endoglucanases"/>
    <property type="match status" value="1"/>
</dbReference>
<evidence type="ECO:0000256" key="6">
    <source>
        <dbReference type="SAM" id="SignalP"/>
    </source>
</evidence>
<dbReference type="InterPro" id="IPR005300">
    <property type="entry name" value="MltA_B"/>
</dbReference>
<sequence>MLRHVLLALSLTSLPAMADTRVTLLEFDDLSGWADDDHGFALDVFAGTCGDMDEADWRALCALAKGPAAADPRAFFEHAFRPVLIEDGDPMLFTGYFEPEIRGDRFPSDYYSVPVYGMPDPPATGWPTRREIDEGALEGQGLELAWVHDPLDLFFLQIQGSGRIRLPGGQVLRLGYAGANGYDYSSIGAALVARGEFEPHEVSADVIRSWVRRNPEQRDALLWQNMSYVFFRDIGEVPAELGPLGAMNRSITTLRSIAVDPAHYPLGAPVWIEKAGATPMQRLMVAQDTGSAIKGAQRADIFFGTGREAGRQAGRIRDGGRMVVLLPIQRAYALLPERLASG</sequence>
<evidence type="ECO:0000256" key="1">
    <source>
        <dbReference type="ARBA" id="ARBA00001420"/>
    </source>
</evidence>
<evidence type="ECO:0000256" key="5">
    <source>
        <dbReference type="ARBA" id="ARBA00030918"/>
    </source>
</evidence>
<proteinExistence type="predicted"/>
<dbReference type="AlphaFoldDB" id="A0A0D0Q9G7"/>
<dbReference type="GO" id="GO:0009253">
    <property type="term" value="P:peptidoglycan catabolic process"/>
    <property type="evidence" value="ECO:0007669"/>
    <property type="project" value="TreeGrafter"/>
</dbReference>
<accession>A0A0D0Q9G7</accession>
<dbReference type="GO" id="GO:0009254">
    <property type="term" value="P:peptidoglycan turnover"/>
    <property type="evidence" value="ECO:0007669"/>
    <property type="project" value="InterPro"/>
</dbReference>
<dbReference type="InterPro" id="IPR036908">
    <property type="entry name" value="RlpA-like_sf"/>
</dbReference>
<keyword evidence="3" id="KW-0456">Lyase</keyword>
<evidence type="ECO:0000313" key="8">
    <source>
        <dbReference type="EMBL" id="KIQ71069.1"/>
    </source>
</evidence>
<dbReference type="PANTHER" id="PTHR30124:SF0">
    <property type="entry name" value="MEMBRANE-BOUND LYTIC MUREIN TRANSGLYCOSYLASE A"/>
    <property type="match status" value="1"/>
</dbReference>
<dbReference type="EMBL" id="AONG01000003">
    <property type="protein sequence ID" value="KIQ71069.1"/>
    <property type="molecule type" value="Genomic_DNA"/>
</dbReference>
<dbReference type="Proteomes" id="UP000035100">
    <property type="component" value="Unassembled WGS sequence"/>
</dbReference>
<dbReference type="PANTHER" id="PTHR30124">
    <property type="entry name" value="MEMBRANE-BOUND LYTIC MUREIN TRANSGLYCOSYLASE A"/>
    <property type="match status" value="1"/>
</dbReference>
<dbReference type="Gene3D" id="2.40.40.10">
    <property type="entry name" value="RlpA-like domain"/>
    <property type="match status" value="1"/>
</dbReference>
<dbReference type="PIRSF" id="PIRSF019422">
    <property type="entry name" value="MltA"/>
    <property type="match status" value="1"/>
</dbReference>
<evidence type="ECO:0000259" key="7">
    <source>
        <dbReference type="SMART" id="SM00925"/>
    </source>
</evidence>
<dbReference type="CDD" id="cd14485">
    <property type="entry name" value="mltA_like_LT_A"/>
    <property type="match status" value="1"/>
</dbReference>
<feature type="chain" id="PRO_5002219284" description="peptidoglycan lytic exotransglycosylase" evidence="6">
    <location>
        <begin position="19"/>
        <end position="342"/>
    </location>
</feature>
<keyword evidence="8" id="KW-0326">Glycosidase</keyword>
<gene>
    <name evidence="8" type="ORF">Wenmar_00447</name>
</gene>
<dbReference type="InterPro" id="IPR010611">
    <property type="entry name" value="3D_dom"/>
</dbReference>
<evidence type="ECO:0000313" key="9">
    <source>
        <dbReference type="Proteomes" id="UP000035100"/>
    </source>
</evidence>
<keyword evidence="4" id="KW-0961">Cell wall biogenesis/degradation</keyword>
<dbReference type="SMART" id="SM00925">
    <property type="entry name" value="MltA"/>
    <property type="match status" value="1"/>
</dbReference>
<dbReference type="Gene3D" id="2.40.240.50">
    <property type="entry name" value="Barwin-like endoglucanases"/>
    <property type="match status" value="1"/>
</dbReference>
<dbReference type="GO" id="GO:0004553">
    <property type="term" value="F:hydrolase activity, hydrolyzing O-glycosyl compounds"/>
    <property type="evidence" value="ECO:0007669"/>
    <property type="project" value="InterPro"/>
</dbReference>